<dbReference type="EMBL" id="NQIK02000002">
    <property type="protein sequence ID" value="KAF7574169.1"/>
    <property type="molecule type" value="Genomic_DNA"/>
</dbReference>
<dbReference type="KEGG" id="ptrr:90955382"/>
<proteinExistence type="predicted"/>
<name>A0A834S262_9PLEO</name>
<reference evidence="1 2" key="1">
    <citation type="journal article" date="2018" name="BMC Genomics">
        <title>Comparative genomics of the wheat fungal pathogen Pyrenophora tritici-repentis reveals chromosomal variations and genome plasticity.</title>
        <authorList>
            <person name="Moolhuijzen P."/>
            <person name="See P.T."/>
            <person name="Hane J.K."/>
            <person name="Shi G."/>
            <person name="Liu Z."/>
            <person name="Oliver R.P."/>
            <person name="Moffat C.S."/>
        </authorList>
    </citation>
    <scope>NUCLEOTIDE SEQUENCE [LARGE SCALE GENOMIC DNA]</scope>
    <source>
        <strain evidence="1">M4</strain>
    </source>
</reference>
<dbReference type="AlphaFoldDB" id="A0A834S262"/>
<accession>A0A834S262</accession>
<protein>
    <submittedName>
        <fullName evidence="1">Uncharacterized protein</fullName>
    </submittedName>
</protein>
<organism evidence="1 2">
    <name type="scientific">Pyrenophora tritici-repentis</name>
    <dbReference type="NCBI Taxonomy" id="45151"/>
    <lineage>
        <taxon>Eukaryota</taxon>
        <taxon>Fungi</taxon>
        <taxon>Dikarya</taxon>
        <taxon>Ascomycota</taxon>
        <taxon>Pezizomycotina</taxon>
        <taxon>Dothideomycetes</taxon>
        <taxon>Pleosporomycetidae</taxon>
        <taxon>Pleosporales</taxon>
        <taxon>Pleosporineae</taxon>
        <taxon>Pleosporaceae</taxon>
        <taxon>Pyrenophora</taxon>
    </lineage>
</organism>
<evidence type="ECO:0000313" key="2">
    <source>
        <dbReference type="Proteomes" id="UP000245464"/>
    </source>
</evidence>
<evidence type="ECO:0000313" key="1">
    <source>
        <dbReference type="EMBL" id="KAF7574169.1"/>
    </source>
</evidence>
<gene>
    <name evidence="1" type="ORF">PtrM4_057920</name>
</gene>
<comment type="caution">
    <text evidence="1">The sequence shown here is derived from an EMBL/GenBank/DDBJ whole genome shotgun (WGS) entry which is preliminary data.</text>
</comment>
<dbReference type="GeneID" id="90955382"/>
<dbReference type="RefSeq" id="XP_065964002.1">
    <property type="nucleotide sequence ID" value="XM_066105375.1"/>
</dbReference>
<sequence length="69" mass="7262">MANVRASKRAAAAAVLDAPSTPKHSWSKCDIASQAIVVGNVSVHLVHGFISCTPNTILAISKMRLYNAT</sequence>
<dbReference type="Proteomes" id="UP000245464">
    <property type="component" value="Chromosome 2"/>
</dbReference>